<dbReference type="InterPro" id="IPR051575">
    <property type="entry name" value="Myb-like_DNA-bd"/>
</dbReference>
<dbReference type="SUPFAM" id="SSF46689">
    <property type="entry name" value="Homeodomain-like"/>
    <property type="match status" value="1"/>
</dbReference>
<keyword evidence="9" id="KW-1185">Reference proteome</keyword>
<sequence length="600" mass="65619">MSYTNQYYPPQKMQNQPSQAITVHSTTPGQNRRGPWSPEEDRKLMELISIFGPSNWVRISNTLNTRTPKQCRERYHQNLKPSLNRTPITNEEGEMIEKLVAKYGKKWAEIARHLNGRSDNAIKNWWNGGANRRRRASTQVGIKSDDEDQQSIHSSTSTNATANTIDTGSTTTSSNNSLIEKKNNHALPPPPQSTSSSASSSQHSTTTPSIYPQVQQLPQISFNTSMFGSAPEINKVDGTNTPPYTTQPPIRPNNLRSASFDIHSHNLPHLSNLLPSIIHQQQQQQQQPQAQQQPLPHLHHSHHPHHSHLPHHVTGHGHHQSAQGQYMYQQGPGGVPSTMLPTKRRLLDENSITTRRHSTANTMYSVPHSSAFYTNSNPNLTSSVSMNATTSGSGSTGNVSPYYGSPLLLGNQPSRNNSISHFEFSTLTNSSNNSSAASRRSSIAPDFFPNPLKEMSTNTSASAMTNNSITSGNCSGGTNSTNHNSPHSHKRNVSQNSFTSPSVTASGRFSISAPSGVGKFPISSGSNINFKPLPPIPKDIPHIPTAGNTSPSRNNNNPTATGPLPSIVPDSERQSSLKQTIDDEDDRKRKTKIAVSSLID</sequence>
<dbReference type="PROSITE" id="PS50090">
    <property type="entry name" value="MYB_LIKE"/>
    <property type="match status" value="2"/>
</dbReference>
<dbReference type="Gene3D" id="1.10.10.60">
    <property type="entry name" value="Homeodomain-like"/>
    <property type="match status" value="2"/>
</dbReference>
<evidence type="ECO:0000259" key="6">
    <source>
        <dbReference type="PROSITE" id="PS50090"/>
    </source>
</evidence>
<proteinExistence type="predicted"/>
<evidence type="ECO:0000256" key="4">
    <source>
        <dbReference type="ARBA" id="ARBA00023242"/>
    </source>
</evidence>
<gene>
    <name evidence="8" type="ORF">CAAN4_H02410</name>
</gene>
<feature type="domain" description="Myb-like" evidence="6">
    <location>
        <begin position="80"/>
        <end position="127"/>
    </location>
</feature>
<dbReference type="CDD" id="cd00167">
    <property type="entry name" value="SANT"/>
    <property type="match status" value="2"/>
</dbReference>
<feature type="region of interest" description="Disordered" evidence="5">
    <location>
        <begin position="130"/>
        <end position="208"/>
    </location>
</feature>
<dbReference type="PROSITE" id="PS51294">
    <property type="entry name" value="HTH_MYB"/>
    <property type="match status" value="2"/>
</dbReference>
<feature type="compositionally biased region" description="Low complexity" evidence="5">
    <location>
        <begin position="429"/>
        <end position="442"/>
    </location>
</feature>
<feature type="region of interest" description="Disordered" evidence="5">
    <location>
        <begin position="278"/>
        <end position="340"/>
    </location>
</feature>
<organism evidence="8 9">
    <name type="scientific">[Candida] anglica</name>
    <dbReference type="NCBI Taxonomy" id="148631"/>
    <lineage>
        <taxon>Eukaryota</taxon>
        <taxon>Fungi</taxon>
        <taxon>Dikarya</taxon>
        <taxon>Ascomycota</taxon>
        <taxon>Saccharomycotina</taxon>
        <taxon>Pichiomycetes</taxon>
        <taxon>Debaryomycetaceae</taxon>
        <taxon>Kurtzmaniella</taxon>
    </lineage>
</organism>
<feature type="region of interest" description="Disordered" evidence="5">
    <location>
        <begin position="1"/>
        <end position="38"/>
    </location>
</feature>
<dbReference type="EMBL" id="OZ004260">
    <property type="protein sequence ID" value="CAK7920449.1"/>
    <property type="molecule type" value="Genomic_DNA"/>
</dbReference>
<feature type="compositionally biased region" description="Basic residues" evidence="5">
    <location>
        <begin position="297"/>
        <end position="319"/>
    </location>
</feature>
<keyword evidence="4" id="KW-0539">Nucleus</keyword>
<evidence type="ECO:0000256" key="2">
    <source>
        <dbReference type="ARBA" id="ARBA00023125"/>
    </source>
</evidence>
<evidence type="ECO:0000313" key="9">
    <source>
        <dbReference type="Proteomes" id="UP001497600"/>
    </source>
</evidence>
<feature type="compositionally biased region" description="Low complexity" evidence="5">
    <location>
        <begin position="154"/>
        <end position="177"/>
    </location>
</feature>
<dbReference type="Pfam" id="PF00249">
    <property type="entry name" value="Myb_DNA-binding"/>
    <property type="match status" value="2"/>
</dbReference>
<feature type="compositionally biased region" description="Low complexity" evidence="5">
    <location>
        <begin position="548"/>
        <end position="559"/>
    </location>
</feature>
<dbReference type="InterPro" id="IPR017930">
    <property type="entry name" value="Myb_dom"/>
</dbReference>
<feature type="compositionally biased region" description="Polar residues" evidence="5">
    <location>
        <begin position="1"/>
        <end position="30"/>
    </location>
</feature>
<dbReference type="InterPro" id="IPR009057">
    <property type="entry name" value="Homeodomain-like_sf"/>
</dbReference>
<feature type="domain" description="HTH myb-type" evidence="7">
    <location>
        <begin position="32"/>
        <end position="83"/>
    </location>
</feature>
<feature type="compositionally biased region" description="Low complexity" evidence="5">
    <location>
        <begin position="193"/>
        <end position="208"/>
    </location>
</feature>
<feature type="region of interest" description="Disordered" evidence="5">
    <location>
        <begin position="531"/>
        <end position="600"/>
    </location>
</feature>
<feature type="region of interest" description="Disordered" evidence="5">
    <location>
        <begin position="231"/>
        <end position="256"/>
    </location>
</feature>
<evidence type="ECO:0000256" key="1">
    <source>
        <dbReference type="ARBA" id="ARBA00023015"/>
    </source>
</evidence>
<feature type="domain" description="HTH myb-type" evidence="7">
    <location>
        <begin position="84"/>
        <end position="134"/>
    </location>
</feature>
<feature type="compositionally biased region" description="Low complexity" evidence="5">
    <location>
        <begin position="320"/>
        <end position="330"/>
    </location>
</feature>
<dbReference type="InterPro" id="IPR001005">
    <property type="entry name" value="SANT/Myb"/>
</dbReference>
<keyword evidence="1" id="KW-0805">Transcription regulation</keyword>
<evidence type="ECO:0000256" key="5">
    <source>
        <dbReference type="SAM" id="MobiDB-lite"/>
    </source>
</evidence>
<evidence type="ECO:0000256" key="3">
    <source>
        <dbReference type="ARBA" id="ARBA00023163"/>
    </source>
</evidence>
<protein>
    <submittedName>
        <fullName evidence="8">Uncharacterized protein</fullName>
    </submittedName>
</protein>
<dbReference type="PANTHER" id="PTHR46621:SF1">
    <property type="entry name" value="SNRNA-ACTIVATING PROTEIN COMPLEX SUBUNIT 4"/>
    <property type="match status" value="1"/>
</dbReference>
<accession>A0ABP0EJ98</accession>
<feature type="region of interest" description="Disordered" evidence="5">
    <location>
        <begin position="427"/>
        <end position="505"/>
    </location>
</feature>
<dbReference type="PANTHER" id="PTHR46621">
    <property type="entry name" value="SNRNA-ACTIVATING PROTEIN COMPLEX SUBUNIT 4"/>
    <property type="match status" value="1"/>
</dbReference>
<feature type="compositionally biased region" description="Polar residues" evidence="5">
    <location>
        <begin position="493"/>
        <end position="505"/>
    </location>
</feature>
<evidence type="ECO:0000313" key="8">
    <source>
        <dbReference type="EMBL" id="CAK7920449.1"/>
    </source>
</evidence>
<feature type="compositionally biased region" description="Low complexity" evidence="5">
    <location>
        <begin position="278"/>
        <end position="296"/>
    </location>
</feature>
<evidence type="ECO:0000259" key="7">
    <source>
        <dbReference type="PROSITE" id="PS51294"/>
    </source>
</evidence>
<keyword evidence="2" id="KW-0238">DNA-binding</keyword>
<reference evidence="8 9" key="1">
    <citation type="submission" date="2024-01" db="EMBL/GenBank/DDBJ databases">
        <authorList>
            <consortium name="Genoscope - CEA"/>
            <person name="William W."/>
        </authorList>
    </citation>
    <scope>NUCLEOTIDE SEQUENCE [LARGE SCALE GENOMIC DNA]</scope>
    <source>
        <strain evidence="8 9">29B2s-10</strain>
    </source>
</reference>
<feature type="domain" description="Myb-like" evidence="6">
    <location>
        <begin position="32"/>
        <end position="79"/>
    </location>
</feature>
<dbReference type="SMART" id="SM00717">
    <property type="entry name" value="SANT"/>
    <property type="match status" value="2"/>
</dbReference>
<keyword evidence="3" id="KW-0804">Transcription</keyword>
<feature type="compositionally biased region" description="Polar residues" evidence="5">
    <location>
        <begin position="455"/>
        <end position="485"/>
    </location>
</feature>
<dbReference type="Proteomes" id="UP001497600">
    <property type="component" value="Chromosome H"/>
</dbReference>
<name>A0ABP0EJ98_9ASCO</name>